<feature type="domain" description="RRM" evidence="4">
    <location>
        <begin position="639"/>
        <end position="720"/>
    </location>
</feature>
<protein>
    <submittedName>
        <fullName evidence="6">Uncharacterized protein</fullName>
    </submittedName>
</protein>
<feature type="region of interest" description="Disordered" evidence="3">
    <location>
        <begin position="610"/>
        <end position="631"/>
    </location>
</feature>
<feature type="region of interest" description="Disordered" evidence="3">
    <location>
        <begin position="911"/>
        <end position="934"/>
    </location>
</feature>
<dbReference type="Proteomes" id="UP000324800">
    <property type="component" value="Unassembled WGS sequence"/>
</dbReference>
<feature type="region of interest" description="Disordered" evidence="3">
    <location>
        <begin position="1330"/>
        <end position="1353"/>
    </location>
</feature>
<dbReference type="SUPFAM" id="SSF54928">
    <property type="entry name" value="RNA-binding domain, RBD"/>
    <property type="match status" value="6"/>
</dbReference>
<dbReference type="InterPro" id="IPR013083">
    <property type="entry name" value="Znf_RING/FYVE/PHD"/>
</dbReference>
<feature type="compositionally biased region" description="Basic and acidic residues" evidence="3">
    <location>
        <begin position="1101"/>
        <end position="1119"/>
    </location>
</feature>
<feature type="region of interest" description="Disordered" evidence="3">
    <location>
        <begin position="1098"/>
        <end position="1138"/>
    </location>
</feature>
<keyword evidence="1 2" id="KW-0694">RNA-binding</keyword>
<feature type="domain" description="HTH La-type RNA-binding" evidence="5">
    <location>
        <begin position="22"/>
        <end position="115"/>
    </location>
</feature>
<comment type="caution">
    <text evidence="6">The sequence shown here is derived from an EMBL/GenBank/DDBJ whole genome shotgun (WGS) entry which is preliminary data.</text>
</comment>
<evidence type="ECO:0000259" key="5">
    <source>
        <dbReference type="PROSITE" id="PS50961"/>
    </source>
</evidence>
<dbReference type="Gene3D" id="1.10.10.10">
    <property type="entry name" value="Winged helix-like DNA-binding domain superfamily/Winged helix DNA-binding domain"/>
    <property type="match status" value="1"/>
</dbReference>
<dbReference type="Gene3D" id="1.20.120.1750">
    <property type="match status" value="1"/>
</dbReference>
<dbReference type="PROSITE" id="PS50102">
    <property type="entry name" value="RRM"/>
    <property type="match status" value="6"/>
</dbReference>
<feature type="region of interest" description="Disordered" evidence="3">
    <location>
        <begin position="1"/>
        <end position="24"/>
    </location>
</feature>
<accession>A0A5J4W255</accession>
<sequence length="1370" mass="158613">MGQEQSQTQSRSPPQFNPHDEHEKQQQLFTYVKKQVELIFSEAEISRDVSLRREMAKDQDGWIPIDVIMHYPQLHNLSKDEDQFIFAFALDDSKIVVVSEDNTKIKRLQNPPSHIDVENRTIVAQGFPAHVREEEIFHFFEDHGEICDVILIKPGSAKVIFKVQENKDELISSKQQLIFQQKDDMRDEMQNLTITVESSQQYLDRIKKELQTQQSNNKDGSTQAFVDNLPNLADIQEQIEEIFRPFYPKKVEVKIIQPETEADKSDLIHDKSDEQNVKAVISFGNETELEQAIFEVNYAYWKVGGIVIKAQKQIQSQEAKKKQTQLKPKRIIISNLPRNYEQREVMQVLPDPKQISSNYDPIQNVQYFTHERHLTDCVVVTFVDQEMSSYAMQLIKEREKRNGKMKIRGNEVNVYFCKQNQYRRLIDIGSRIQTPKSNNEETKVMIVGLCPSTNQQTLEFEMQEFRPMNIQLINTGTDSIKQFAEVTLQNVETAQRLVDKMNRKIIDGVHVHAFVDGQTIEIHEQKQSRPRINKTPPIISIDQPQVSSIVLRNLSRDIQDNNIRQLFRGFNIRNITIQPDQRLLNGTLMAVIEFNDTNLSSFMGNTSQYSSSSSSYSSSSSSSSSSQQFLSSQQDQSKQTIYIGGIPLTIKGNDINDAFNVPDAPKPIRIKLGRNNHTKEFAGYAYAVFKSITERDQVLEIMNRHIILGEKLLQMKKFGQRGDGQNIERDQLRINNQPIIESQRLMIQNLPRSLTNEQFRDRFQQQQGFVSCNIALDSGKNNNLGFGFVNFANVALAKQTHDALNGMNLFGEGRDTKIKFAQNKNNKQQTQLYIQQLPPNITKQRLRQLFGKYGVKEVIIPKPHIQPTKEGQTPTQMSRYAFVVLNQERDMYAAIREMNNQEVDGQRIRVSKARSKKQMDVYKTKKKENKQKEQQQELGIEQLEQNLKDKQQNVLNLRDLLQKQRQYQEQKEKEMQNQQAGIIQCDIHVAGLGNNTTYIELLQLFHEYGAVKAHILKDKDYGFVTFPRKEDAQNAIDSKNGSQFNGKRIKVKFGNRETKIINDLDIQKTVQFIQQKEQALAEAEEAVVAAQKQLQQAQELDNQKQKDNELDKEQQKEDELNQQEQGPGEDVEEQEQEDEEMCPICLDQLLEGENCECSADKGHRIHTDCLKEALESDFHNYGYMHVYQCKVDKDCSAVYSMELLERILDERDYLQIQELQAIDEGVNIEQAISPEPQNETLTEEEHKLTDDQVFKDLIIDTMTNAYIRHCPNPKCHRAIIKENGCEHISCPCGTHWCYCCEQDITEVMYGHFNKGDNPCPLFFDNTSEEDKEHSRKSARQAADKFVQSHPGFDDFENKLKNIFKEYEKED</sequence>
<evidence type="ECO:0000256" key="3">
    <source>
        <dbReference type="SAM" id="MobiDB-lite"/>
    </source>
</evidence>
<evidence type="ECO:0000259" key="4">
    <source>
        <dbReference type="PROSITE" id="PS50102"/>
    </source>
</evidence>
<evidence type="ECO:0000256" key="2">
    <source>
        <dbReference type="PROSITE-ProRule" id="PRU00332"/>
    </source>
</evidence>
<dbReference type="SMART" id="SM00360">
    <property type="entry name" value="RRM"/>
    <property type="match status" value="7"/>
</dbReference>
<dbReference type="GO" id="GO:0005634">
    <property type="term" value="C:nucleus"/>
    <property type="evidence" value="ECO:0007669"/>
    <property type="project" value="InterPro"/>
</dbReference>
<dbReference type="Pfam" id="PF00076">
    <property type="entry name" value="RRM_1"/>
    <property type="match status" value="3"/>
</dbReference>
<evidence type="ECO:0000313" key="7">
    <source>
        <dbReference type="Proteomes" id="UP000324800"/>
    </source>
</evidence>
<dbReference type="SUPFAM" id="SSF46785">
    <property type="entry name" value="Winged helix' DNA-binding domain"/>
    <property type="match status" value="1"/>
</dbReference>
<dbReference type="EMBL" id="SNRW01003757">
    <property type="protein sequence ID" value="KAA6388987.1"/>
    <property type="molecule type" value="Genomic_DNA"/>
</dbReference>
<dbReference type="GO" id="GO:0003729">
    <property type="term" value="F:mRNA binding"/>
    <property type="evidence" value="ECO:0007669"/>
    <property type="project" value="TreeGrafter"/>
</dbReference>
<dbReference type="CDD" id="cd00590">
    <property type="entry name" value="RRM_SF"/>
    <property type="match status" value="4"/>
</dbReference>
<dbReference type="InterPro" id="IPR036390">
    <property type="entry name" value="WH_DNA-bd_sf"/>
</dbReference>
<dbReference type="InterPro" id="IPR012677">
    <property type="entry name" value="Nucleotide-bd_a/b_plait_sf"/>
</dbReference>
<dbReference type="PRINTS" id="PR00302">
    <property type="entry name" value="LUPUSLA"/>
</dbReference>
<dbReference type="InterPro" id="IPR036388">
    <property type="entry name" value="WH-like_DNA-bd_sf"/>
</dbReference>
<dbReference type="CDD" id="cd07323">
    <property type="entry name" value="LAM"/>
    <property type="match status" value="1"/>
</dbReference>
<dbReference type="Pfam" id="PF05383">
    <property type="entry name" value="La"/>
    <property type="match status" value="1"/>
</dbReference>
<dbReference type="SUPFAM" id="SSF57850">
    <property type="entry name" value="RING/U-box"/>
    <property type="match status" value="1"/>
</dbReference>
<dbReference type="InterPro" id="IPR050502">
    <property type="entry name" value="Euk_RNA-bind_prot"/>
</dbReference>
<organism evidence="6 7">
    <name type="scientific">Streblomastix strix</name>
    <dbReference type="NCBI Taxonomy" id="222440"/>
    <lineage>
        <taxon>Eukaryota</taxon>
        <taxon>Metamonada</taxon>
        <taxon>Preaxostyla</taxon>
        <taxon>Oxymonadida</taxon>
        <taxon>Streblomastigidae</taxon>
        <taxon>Streblomastix</taxon>
    </lineage>
</organism>
<dbReference type="Gene3D" id="3.30.70.330">
    <property type="match status" value="6"/>
</dbReference>
<dbReference type="PROSITE" id="PS50961">
    <property type="entry name" value="HTH_LA"/>
    <property type="match status" value="1"/>
</dbReference>
<feature type="domain" description="RRM" evidence="4">
    <location>
        <begin position="743"/>
        <end position="823"/>
    </location>
</feature>
<feature type="domain" description="RRM" evidence="4">
    <location>
        <begin position="830"/>
        <end position="915"/>
    </location>
</feature>
<feature type="domain" description="RRM" evidence="4">
    <location>
        <begin position="120"/>
        <end position="201"/>
    </location>
</feature>
<evidence type="ECO:0000256" key="1">
    <source>
        <dbReference type="ARBA" id="ARBA00022884"/>
    </source>
</evidence>
<dbReference type="GO" id="GO:0006396">
    <property type="term" value="P:RNA processing"/>
    <property type="evidence" value="ECO:0007669"/>
    <property type="project" value="InterPro"/>
</dbReference>
<name>A0A5J4W255_9EUKA</name>
<dbReference type="Pfam" id="PF26200">
    <property type="entry name" value="Rcat_RNF216"/>
    <property type="match status" value="1"/>
</dbReference>
<dbReference type="PANTHER" id="PTHR48025">
    <property type="entry name" value="OS02G0815200 PROTEIN"/>
    <property type="match status" value="1"/>
</dbReference>
<dbReference type="PANTHER" id="PTHR48025:SF1">
    <property type="entry name" value="RRM DOMAIN-CONTAINING PROTEIN"/>
    <property type="match status" value="1"/>
</dbReference>
<reference evidence="6 7" key="1">
    <citation type="submission" date="2019-03" db="EMBL/GenBank/DDBJ databases">
        <title>Single cell metagenomics reveals metabolic interactions within the superorganism composed of flagellate Streblomastix strix and complex community of Bacteroidetes bacteria on its surface.</title>
        <authorList>
            <person name="Treitli S.C."/>
            <person name="Kolisko M."/>
            <person name="Husnik F."/>
            <person name="Keeling P."/>
            <person name="Hampl V."/>
        </authorList>
    </citation>
    <scope>NUCLEOTIDE SEQUENCE [LARGE SCALE GENOMIC DNA]</scope>
    <source>
        <strain evidence="6">ST1C</strain>
    </source>
</reference>
<feature type="compositionally biased region" description="Polar residues" evidence="3">
    <location>
        <begin position="1"/>
        <end position="14"/>
    </location>
</feature>
<dbReference type="SMART" id="SM00715">
    <property type="entry name" value="LA"/>
    <property type="match status" value="1"/>
</dbReference>
<feature type="compositionally biased region" description="Acidic residues" evidence="3">
    <location>
        <begin position="1127"/>
        <end position="1138"/>
    </location>
</feature>
<gene>
    <name evidence="6" type="ORF">EZS28_015485</name>
</gene>
<dbReference type="InterPro" id="IPR035979">
    <property type="entry name" value="RBD_domain_sf"/>
</dbReference>
<feature type="domain" description="RRM" evidence="4">
    <location>
        <begin position="329"/>
        <end position="419"/>
    </location>
</feature>
<evidence type="ECO:0000313" key="6">
    <source>
        <dbReference type="EMBL" id="KAA6388987.1"/>
    </source>
</evidence>
<dbReference type="OrthoDB" id="10009520at2759"/>
<dbReference type="InterPro" id="IPR006630">
    <property type="entry name" value="La_HTH"/>
</dbReference>
<dbReference type="InterPro" id="IPR000504">
    <property type="entry name" value="RRM_dom"/>
</dbReference>
<dbReference type="GO" id="GO:1990904">
    <property type="term" value="C:ribonucleoprotein complex"/>
    <property type="evidence" value="ECO:0007669"/>
    <property type="project" value="InterPro"/>
</dbReference>
<feature type="domain" description="RRM" evidence="4">
    <location>
        <begin position="985"/>
        <end position="1056"/>
    </location>
</feature>
<proteinExistence type="predicted"/>
<dbReference type="InterPro" id="IPR002344">
    <property type="entry name" value="Lupus_La"/>
</dbReference>
<dbReference type="GO" id="GO:0008270">
    <property type="term" value="F:zinc ion binding"/>
    <property type="evidence" value="ECO:0007669"/>
    <property type="project" value="UniProtKB-KW"/>
</dbReference>
<dbReference type="Gene3D" id="3.30.40.10">
    <property type="entry name" value="Zinc/RING finger domain, C3HC4 (zinc finger)"/>
    <property type="match status" value="1"/>
</dbReference>